<accession>A0A7W7ZQJ6</accession>
<evidence type="ECO:0000313" key="2">
    <source>
        <dbReference type="Proteomes" id="UP000584867"/>
    </source>
</evidence>
<sequence length="129" mass="14499">MSPEELNTLARRVLDAAFRVHTTLGPGLLENAYTACLIYELRRAGLDVKTEVPVPVVYEGVKLTDVGYRSDILVANELVIEMKSLEAIAPVHLSQLISYLKLSDRRLGLLLNFNVERFKDGIYRRVNGL</sequence>
<evidence type="ECO:0000313" key="1">
    <source>
        <dbReference type="EMBL" id="MBB5064299.1"/>
    </source>
</evidence>
<organism evidence="1 2">
    <name type="scientific">Granulicella mallensis</name>
    <dbReference type="NCBI Taxonomy" id="940614"/>
    <lineage>
        <taxon>Bacteria</taxon>
        <taxon>Pseudomonadati</taxon>
        <taxon>Acidobacteriota</taxon>
        <taxon>Terriglobia</taxon>
        <taxon>Terriglobales</taxon>
        <taxon>Acidobacteriaceae</taxon>
        <taxon>Granulicella</taxon>
    </lineage>
</organism>
<dbReference type="InterPro" id="IPR026350">
    <property type="entry name" value="GxxExxY"/>
</dbReference>
<name>A0A7W7ZQJ6_9BACT</name>
<protein>
    <submittedName>
        <fullName evidence="1">GxxExxY protein</fullName>
    </submittedName>
</protein>
<comment type="caution">
    <text evidence="1">The sequence shown here is derived from an EMBL/GenBank/DDBJ whole genome shotgun (WGS) entry which is preliminary data.</text>
</comment>
<dbReference type="RefSeq" id="WP_184256094.1">
    <property type="nucleotide sequence ID" value="NZ_JACHIO010000010.1"/>
</dbReference>
<proteinExistence type="predicted"/>
<dbReference type="AlphaFoldDB" id="A0A7W7ZQJ6"/>
<reference evidence="1 2" key="1">
    <citation type="submission" date="2020-08" db="EMBL/GenBank/DDBJ databases">
        <title>Genomic Encyclopedia of Type Strains, Phase IV (KMG-V): Genome sequencing to study the core and pangenomes of soil and plant-associated prokaryotes.</title>
        <authorList>
            <person name="Whitman W."/>
        </authorList>
    </citation>
    <scope>NUCLEOTIDE SEQUENCE [LARGE SCALE GENOMIC DNA]</scope>
    <source>
        <strain evidence="1 2">X5P3</strain>
    </source>
</reference>
<dbReference type="EMBL" id="JACHIO010000010">
    <property type="protein sequence ID" value="MBB5064299.1"/>
    <property type="molecule type" value="Genomic_DNA"/>
</dbReference>
<dbReference type="Pfam" id="PF13366">
    <property type="entry name" value="PDDEXK_3"/>
    <property type="match status" value="1"/>
</dbReference>
<dbReference type="Proteomes" id="UP000584867">
    <property type="component" value="Unassembled WGS sequence"/>
</dbReference>
<dbReference type="NCBIfam" id="TIGR04256">
    <property type="entry name" value="GxxExxY"/>
    <property type="match status" value="1"/>
</dbReference>
<gene>
    <name evidence="1" type="ORF">HDF15_002653</name>
</gene>